<dbReference type="PANTHER" id="PTHR43560">
    <property type="entry name" value="ION-TRANSLOCATING OXIDOREDUCTASE COMPLEX SUBUNIT B"/>
    <property type="match status" value="1"/>
</dbReference>
<comment type="caution">
    <text evidence="13">The sequence shown here is derived from an EMBL/GenBank/DDBJ whole genome shotgun (WGS) entry which is preliminary data.</text>
</comment>
<feature type="binding site" evidence="10">
    <location>
        <position position="180"/>
    </location>
    <ligand>
        <name>[4Fe-4S] cluster</name>
        <dbReference type="ChEBI" id="CHEBI:49883"/>
        <label>2</label>
    </ligand>
</feature>
<dbReference type="InterPro" id="IPR017900">
    <property type="entry name" value="4Fe4S_Fe_S_CS"/>
</dbReference>
<evidence type="ECO:0000256" key="4">
    <source>
        <dbReference type="ARBA" id="ARBA00022737"/>
    </source>
</evidence>
<proteinExistence type="inferred from homology"/>
<protein>
    <recommendedName>
        <fullName evidence="10">Ion-translocating oxidoreductase complex subunit B</fullName>
        <ecNumber evidence="10">7.-.-.-</ecNumber>
    </recommendedName>
    <alternativeName>
        <fullName evidence="10">Rnf electron transport complex subunit B</fullName>
    </alternativeName>
</protein>
<dbReference type="GO" id="GO:0046872">
    <property type="term" value="F:metal ion binding"/>
    <property type="evidence" value="ECO:0007669"/>
    <property type="project" value="UniProtKB-KW"/>
</dbReference>
<reference evidence="13 14" key="1">
    <citation type="submission" date="2018-09" db="EMBL/GenBank/DDBJ databases">
        <title>Discovery and Ecogenomic Context for Candidatus Cryosericales, a Global Caldiserica Order Active in Thawing Permafrost.</title>
        <authorList>
            <person name="Martinez M.A."/>
            <person name="Woodcroft B.J."/>
            <person name="Ignacio Espinoza J.C."/>
            <person name="Zayed A."/>
            <person name="Singleton C.M."/>
            <person name="Boyd J."/>
            <person name="Li Y.-F."/>
            <person name="Purvine S."/>
            <person name="Maughan H."/>
            <person name="Hodgkins S.B."/>
            <person name="Anderson D."/>
            <person name="Sederholm M."/>
            <person name="Temperton B."/>
            <person name="Saleska S.R."/>
            <person name="Tyson G.W."/>
            <person name="Rich V.I."/>
        </authorList>
    </citation>
    <scope>NUCLEOTIDE SEQUENCE [LARGE SCALE GENOMIC DNA]</scope>
    <source>
        <strain evidence="13 14">SMC7</strain>
    </source>
</reference>
<evidence type="ECO:0000256" key="9">
    <source>
        <dbReference type="ARBA" id="ARBA00023136"/>
    </source>
</evidence>
<evidence type="ECO:0000259" key="12">
    <source>
        <dbReference type="PROSITE" id="PS51656"/>
    </source>
</evidence>
<keyword evidence="10" id="KW-1003">Cell membrane</keyword>
<evidence type="ECO:0000256" key="5">
    <source>
        <dbReference type="ARBA" id="ARBA00022967"/>
    </source>
</evidence>
<dbReference type="EC" id="7.-.-.-" evidence="10"/>
<feature type="binding site" evidence="10">
    <location>
        <position position="52"/>
    </location>
    <ligand>
        <name>[4Fe-4S] cluster</name>
        <dbReference type="ChEBI" id="CHEBI:49883"/>
        <label>1</label>
    </ligand>
</feature>
<dbReference type="GO" id="GO:0005886">
    <property type="term" value="C:plasma membrane"/>
    <property type="evidence" value="ECO:0007669"/>
    <property type="project" value="UniProtKB-SubCell"/>
</dbReference>
<comment type="cofactor">
    <cofactor evidence="10">
        <name>[4Fe-4S] cluster</name>
        <dbReference type="ChEBI" id="CHEBI:49883"/>
    </cofactor>
    <text evidence="10">Binds 3 [4Fe-4S] clusters.</text>
</comment>
<dbReference type="PROSITE" id="PS00198">
    <property type="entry name" value="4FE4S_FER_1"/>
    <property type="match status" value="2"/>
</dbReference>
<keyword evidence="5 10" id="KW-1278">Translocase</keyword>
<dbReference type="GO" id="GO:0051539">
    <property type="term" value="F:4 iron, 4 sulfur cluster binding"/>
    <property type="evidence" value="ECO:0007669"/>
    <property type="project" value="UniProtKB-UniRule"/>
</dbReference>
<evidence type="ECO:0000256" key="7">
    <source>
        <dbReference type="ARBA" id="ARBA00023004"/>
    </source>
</evidence>
<feature type="domain" description="4Fe-4S" evidence="12">
    <location>
        <begin position="32"/>
        <end position="91"/>
    </location>
</feature>
<name>A0A398D0G3_9BACT</name>
<feature type="domain" description="4Fe-4S ferredoxin-type" evidence="11">
    <location>
        <begin position="131"/>
        <end position="160"/>
    </location>
</feature>
<dbReference type="Gene3D" id="1.10.15.40">
    <property type="entry name" value="Electron transport complex subunit B, putative Fe-S cluster"/>
    <property type="match status" value="1"/>
</dbReference>
<dbReference type="OrthoDB" id="9789936at2"/>
<feature type="binding site" evidence="10">
    <location>
        <position position="176"/>
    </location>
    <ligand>
        <name>[4Fe-4S] cluster</name>
        <dbReference type="ChEBI" id="CHEBI:49883"/>
        <label>3</label>
    </ligand>
</feature>
<dbReference type="SUPFAM" id="SSF54862">
    <property type="entry name" value="4Fe-4S ferredoxins"/>
    <property type="match status" value="2"/>
</dbReference>
<dbReference type="Gene3D" id="3.30.70.20">
    <property type="match status" value="2"/>
</dbReference>
<keyword evidence="9 10" id="KW-0472">Membrane</keyword>
<feature type="binding site" evidence="10">
    <location>
        <position position="140"/>
    </location>
    <ligand>
        <name>[4Fe-4S] cluster</name>
        <dbReference type="ChEBI" id="CHEBI:49883"/>
        <label>2</label>
    </ligand>
</feature>
<evidence type="ECO:0000313" key="14">
    <source>
        <dbReference type="Proteomes" id="UP000266328"/>
    </source>
</evidence>
<keyword evidence="2 10" id="KW-0004">4Fe-4S</keyword>
<feature type="domain" description="4Fe-4S ferredoxin-type" evidence="11">
    <location>
        <begin position="161"/>
        <end position="190"/>
    </location>
</feature>
<feature type="binding site" evidence="10">
    <location>
        <position position="57"/>
    </location>
    <ligand>
        <name>[4Fe-4S] cluster</name>
        <dbReference type="ChEBI" id="CHEBI:49883"/>
        <label>1</label>
    </ligand>
</feature>
<sequence>MKIILETTIIAAVLGLLIGVALGFFREKFAVPSDPLVDKVRAILPGANCGACGFAGCDAYALAVAHQTATPDRCTTGGKKRADQIAALLGLTSSAVDQIAVLVCQGSKDKAPLKADYAGIQSCRAAKITTGGTKLCQWSCIGLGDCTRVCPFDALHIADDGLPHVDTVKCTGCGKCVDACPQNVLTRISRAKKGAMPLCSNRNPVKSKVIATCKTGCIKCEICVKSCPEGAIHMERGLSVVDEHLCTSCGICIAKCPTKVFKLIEKDIVRS</sequence>
<dbReference type="Pfam" id="PF04060">
    <property type="entry name" value="FeS"/>
    <property type="match status" value="1"/>
</dbReference>
<dbReference type="PROSITE" id="PS51656">
    <property type="entry name" value="4FE4S"/>
    <property type="match status" value="1"/>
</dbReference>
<dbReference type="InterPro" id="IPR010207">
    <property type="entry name" value="Elect_transpt_cplx_RnfB/RsxB"/>
</dbReference>
<accession>A0A398D0G3</accession>
<dbReference type="GO" id="GO:0022900">
    <property type="term" value="P:electron transport chain"/>
    <property type="evidence" value="ECO:0007669"/>
    <property type="project" value="UniProtKB-UniRule"/>
</dbReference>
<evidence type="ECO:0000256" key="3">
    <source>
        <dbReference type="ARBA" id="ARBA00022723"/>
    </source>
</evidence>
<evidence type="ECO:0000256" key="2">
    <source>
        <dbReference type="ARBA" id="ARBA00022485"/>
    </source>
</evidence>
<evidence type="ECO:0000256" key="1">
    <source>
        <dbReference type="ARBA" id="ARBA00022448"/>
    </source>
</evidence>
<comment type="function">
    <text evidence="10">Part of a membrane-bound complex that couples electron transfer with translocation of ions across the membrane.</text>
</comment>
<comment type="subcellular location">
    <subcellularLocation>
        <location evidence="10">Cell membrane</location>
    </subcellularLocation>
</comment>
<dbReference type="Pfam" id="PF13187">
    <property type="entry name" value="Fer4_9"/>
    <property type="match status" value="1"/>
</dbReference>
<comment type="similarity">
    <text evidence="10">Belongs to the 4Fe4S bacterial-type ferredoxin family. RnfB subfamily.</text>
</comment>
<keyword evidence="4 10" id="KW-0677">Repeat</keyword>
<dbReference type="NCBIfam" id="TIGR01944">
    <property type="entry name" value="rnfB"/>
    <property type="match status" value="1"/>
</dbReference>
<dbReference type="PANTHER" id="PTHR43560:SF1">
    <property type="entry name" value="ION-TRANSLOCATING OXIDOREDUCTASE COMPLEX SUBUNIT B"/>
    <property type="match status" value="1"/>
</dbReference>
<dbReference type="Proteomes" id="UP000266328">
    <property type="component" value="Unassembled WGS sequence"/>
</dbReference>
<dbReference type="InterPro" id="IPR050395">
    <property type="entry name" value="4Fe4S_Ferredoxin_RnfB"/>
</dbReference>
<keyword evidence="14" id="KW-1185">Reference proteome</keyword>
<keyword evidence="1 10" id="KW-0813">Transport</keyword>
<dbReference type="CDD" id="cd10549">
    <property type="entry name" value="MtMvhB_like"/>
    <property type="match status" value="1"/>
</dbReference>
<feature type="binding site" evidence="10">
    <location>
        <position position="49"/>
    </location>
    <ligand>
        <name>[4Fe-4S] cluster</name>
        <dbReference type="ChEBI" id="CHEBI:49883"/>
        <label>1</label>
    </ligand>
</feature>
<gene>
    <name evidence="10" type="primary">rnfB</name>
    <name evidence="13" type="ORF">SMC7_00240</name>
</gene>
<keyword evidence="7 10" id="KW-0408">Iron</keyword>
<dbReference type="RefSeq" id="WP_119088380.1">
    <property type="nucleotide sequence ID" value="NZ_QXIS01000001.1"/>
</dbReference>
<comment type="caution">
    <text evidence="10">Lacks conserved residue(s) required for the propagation of feature annotation.</text>
</comment>
<feature type="binding site" evidence="10">
    <location>
        <position position="74"/>
    </location>
    <ligand>
        <name>[4Fe-4S] cluster</name>
        <dbReference type="ChEBI" id="CHEBI:49883"/>
        <label>1</label>
    </ligand>
</feature>
<dbReference type="HAMAP" id="MF_00463">
    <property type="entry name" value="RsxB_RnfB"/>
    <property type="match status" value="1"/>
</dbReference>
<dbReference type="EMBL" id="QXIS01000001">
    <property type="protein sequence ID" value="RIE06949.1"/>
    <property type="molecule type" value="Genomic_DNA"/>
</dbReference>
<evidence type="ECO:0000256" key="6">
    <source>
        <dbReference type="ARBA" id="ARBA00022982"/>
    </source>
</evidence>
<dbReference type="PROSITE" id="PS51379">
    <property type="entry name" value="4FE4S_FER_2"/>
    <property type="match status" value="4"/>
</dbReference>
<dbReference type="Pfam" id="PF12798">
    <property type="entry name" value="Fer4_3"/>
    <property type="match status" value="1"/>
</dbReference>
<organism evidence="13 14">
    <name type="scientific">Candidatus Cryosericum terrychapinii</name>
    <dbReference type="NCBI Taxonomy" id="2290919"/>
    <lineage>
        <taxon>Bacteria</taxon>
        <taxon>Pseudomonadati</taxon>
        <taxon>Caldisericota/Cryosericota group</taxon>
        <taxon>Candidatus Cryosericota</taxon>
        <taxon>Candidatus Cryosericia</taxon>
        <taxon>Candidatus Cryosericales</taxon>
        <taxon>Candidatus Cryosericaceae</taxon>
        <taxon>Candidatus Cryosericum</taxon>
    </lineage>
</organism>
<comment type="subunit">
    <text evidence="10">The complex is composed of six subunits: RnfA, RnfB, RnfC, RnfD, RnfE and RnfG.</text>
</comment>
<keyword evidence="8 10" id="KW-0411">Iron-sulfur</keyword>
<evidence type="ECO:0000313" key="13">
    <source>
        <dbReference type="EMBL" id="RIE06949.1"/>
    </source>
</evidence>
<evidence type="ECO:0000256" key="8">
    <source>
        <dbReference type="ARBA" id="ARBA00023014"/>
    </source>
</evidence>
<dbReference type="InterPro" id="IPR017896">
    <property type="entry name" value="4Fe4S_Fe-S-bd"/>
</dbReference>
<feature type="domain" description="4Fe-4S ferredoxin-type" evidence="11">
    <location>
        <begin position="237"/>
        <end position="266"/>
    </location>
</feature>
<dbReference type="Pfam" id="PF00037">
    <property type="entry name" value="Fer4"/>
    <property type="match status" value="1"/>
</dbReference>
<keyword evidence="3 10" id="KW-0479">Metal-binding</keyword>
<evidence type="ECO:0000259" key="11">
    <source>
        <dbReference type="PROSITE" id="PS51379"/>
    </source>
</evidence>
<dbReference type="AlphaFoldDB" id="A0A398D0G3"/>
<feature type="binding site" evidence="10">
    <location>
        <position position="170"/>
    </location>
    <ligand>
        <name>[4Fe-4S] cluster</name>
        <dbReference type="ChEBI" id="CHEBI:49883"/>
        <label>3</label>
    </ligand>
</feature>
<feature type="binding site" evidence="10">
    <location>
        <position position="146"/>
    </location>
    <ligand>
        <name>[4Fe-4S] cluster</name>
        <dbReference type="ChEBI" id="CHEBI:49883"/>
        <label>2</label>
    </ligand>
</feature>
<dbReference type="GO" id="GO:0009055">
    <property type="term" value="F:electron transfer activity"/>
    <property type="evidence" value="ECO:0007669"/>
    <property type="project" value="InterPro"/>
</dbReference>
<feature type="binding site" evidence="10">
    <location>
        <position position="136"/>
    </location>
    <ligand>
        <name>[4Fe-4S] cluster</name>
        <dbReference type="ChEBI" id="CHEBI:49883"/>
        <label>2</label>
    </ligand>
</feature>
<feature type="region of interest" description="Hydrophobic" evidence="10">
    <location>
        <begin position="1"/>
        <end position="26"/>
    </location>
</feature>
<feature type="binding site" evidence="10">
    <location>
        <position position="173"/>
    </location>
    <ligand>
        <name>[4Fe-4S] cluster</name>
        <dbReference type="ChEBI" id="CHEBI:49883"/>
        <label>3</label>
    </ligand>
</feature>
<feature type="binding site" evidence="10">
    <location>
        <position position="150"/>
    </location>
    <ligand>
        <name>[4Fe-4S] cluster</name>
        <dbReference type="ChEBI" id="CHEBI:49883"/>
        <label>3</label>
    </ligand>
</feature>
<feature type="domain" description="4Fe-4S ferredoxin-type" evidence="11">
    <location>
        <begin position="206"/>
        <end position="236"/>
    </location>
</feature>
<keyword evidence="6 10" id="KW-0249">Electron transport</keyword>
<dbReference type="InterPro" id="IPR007202">
    <property type="entry name" value="4Fe-4S_dom"/>
</dbReference>
<evidence type="ECO:0000256" key="10">
    <source>
        <dbReference type="HAMAP-Rule" id="MF_00463"/>
    </source>
</evidence>